<dbReference type="EMBL" id="JBJHZY010000001">
    <property type="protein sequence ID" value="MFL0267493.1"/>
    <property type="molecule type" value="Genomic_DNA"/>
</dbReference>
<gene>
    <name evidence="2" type="ORF">ACJDUH_05195</name>
</gene>
<evidence type="ECO:0000313" key="2">
    <source>
        <dbReference type="EMBL" id="MFL0267493.1"/>
    </source>
</evidence>
<accession>A0ABW8TPN0</accession>
<reference evidence="2 3" key="1">
    <citation type="submission" date="2024-11" db="EMBL/GenBank/DDBJ databases">
        <authorList>
            <person name="Heng Y.C."/>
            <person name="Lim A.C.H."/>
            <person name="Lee J.K.Y."/>
            <person name="Kittelmann S."/>
        </authorList>
    </citation>
    <scope>NUCLEOTIDE SEQUENCE [LARGE SCALE GENOMIC DNA]</scope>
    <source>
        <strain evidence="2 3">WILCCON 0202</strain>
    </source>
</reference>
<comment type="caution">
    <text evidence="2">The sequence shown here is derived from an EMBL/GenBank/DDBJ whole genome shotgun (WGS) entry which is preliminary data.</text>
</comment>
<keyword evidence="3" id="KW-1185">Reference proteome</keyword>
<name>A0ABW8TPN0_9CLOT</name>
<feature type="domain" description="Alpha-L-glutamate ligase-related protein ATP-grasp" evidence="1">
    <location>
        <begin position="105"/>
        <end position="359"/>
    </location>
</feature>
<sequence length="384" mass="45315">MGDLNKFKNSYWLLKLKEIKHRLTYVTSNERMAISMERYKKCENKKPIRQIKSEIKLCKKYWGCYPLHYFRYDLYRKDKQLSGKELINYIPEFFFYRIFLPYHDSNKYAVLIDEKNITEQIFRSLGINQPKALYKIINNNLYNIEMKNQNYLDFKLDLEVNKYPKIFVKPSNGQGGNGIYVFHRRNNGIYKTKLEEELNKEFLDELHKKGDYIFQLAVNQNKNISSIYPDSVNTFRIATENKMGSVRILCATLRVGKMGNEVDNGSQNGLVLEINIDTGKIKEFAVTEEGEKFYNHSDTGFEFRNFKIPEWARIKEFTMDSARKLPQFTYLGWDIALGEEGPLAIETNMNFGLDHYQISIGGLKDIFLIDNPDFYWENKGVFGR</sequence>
<proteinExistence type="predicted"/>
<dbReference type="Pfam" id="PF14397">
    <property type="entry name" value="ATPgrasp_ST"/>
    <property type="match status" value="1"/>
</dbReference>
<dbReference type="InterPro" id="IPR039523">
    <property type="entry name" value="RimK-rel_E_lig_ATP-grasp"/>
</dbReference>
<dbReference type="SUPFAM" id="SSF56059">
    <property type="entry name" value="Glutathione synthetase ATP-binding domain-like"/>
    <property type="match status" value="1"/>
</dbReference>
<protein>
    <submittedName>
        <fullName evidence="2">Sugar-transfer associated ATP-grasp domain-containing protein</fullName>
    </submittedName>
</protein>
<dbReference type="Proteomes" id="UP001623661">
    <property type="component" value="Unassembled WGS sequence"/>
</dbReference>
<organism evidence="2 3">
    <name type="scientific">Candidatus Clostridium radicumherbarum</name>
    <dbReference type="NCBI Taxonomy" id="3381662"/>
    <lineage>
        <taxon>Bacteria</taxon>
        <taxon>Bacillati</taxon>
        <taxon>Bacillota</taxon>
        <taxon>Clostridia</taxon>
        <taxon>Eubacteriales</taxon>
        <taxon>Clostridiaceae</taxon>
        <taxon>Clostridium</taxon>
    </lineage>
</organism>
<dbReference type="RefSeq" id="WP_406764094.1">
    <property type="nucleotide sequence ID" value="NZ_JBJHZY010000001.1"/>
</dbReference>
<evidence type="ECO:0000259" key="1">
    <source>
        <dbReference type="Pfam" id="PF14397"/>
    </source>
</evidence>
<evidence type="ECO:0000313" key="3">
    <source>
        <dbReference type="Proteomes" id="UP001623661"/>
    </source>
</evidence>